<keyword evidence="3" id="KW-1185">Reference proteome</keyword>
<dbReference type="PATRIC" id="fig|1229276.3.peg.2141"/>
<feature type="transmembrane region" description="Helical" evidence="1">
    <location>
        <begin position="142"/>
        <end position="164"/>
    </location>
</feature>
<gene>
    <name evidence="2" type="ORF">DI53_2080</name>
</gene>
<proteinExistence type="predicted"/>
<evidence type="ECO:0000313" key="3">
    <source>
        <dbReference type="Proteomes" id="UP000031802"/>
    </source>
</evidence>
<keyword evidence="1" id="KW-1133">Transmembrane helix</keyword>
<feature type="transmembrane region" description="Helical" evidence="1">
    <location>
        <begin position="184"/>
        <end position="205"/>
    </location>
</feature>
<evidence type="ECO:0000313" key="2">
    <source>
        <dbReference type="EMBL" id="KGE14250.1"/>
    </source>
</evidence>
<feature type="transmembrane region" description="Helical" evidence="1">
    <location>
        <begin position="211"/>
        <end position="229"/>
    </location>
</feature>
<protein>
    <submittedName>
        <fullName evidence="2">Uncharacterized protein</fullName>
    </submittedName>
</protein>
<comment type="caution">
    <text evidence="2">The sequence shown here is derived from an EMBL/GenBank/DDBJ whole genome shotgun (WGS) entry which is preliminary data.</text>
</comment>
<evidence type="ECO:0000256" key="1">
    <source>
        <dbReference type="SAM" id="Phobius"/>
    </source>
</evidence>
<feature type="transmembrane region" description="Helical" evidence="1">
    <location>
        <begin position="102"/>
        <end position="122"/>
    </location>
</feature>
<feature type="transmembrane region" description="Helical" evidence="1">
    <location>
        <begin position="65"/>
        <end position="82"/>
    </location>
</feature>
<keyword evidence="1" id="KW-0812">Transmembrane</keyword>
<reference evidence="3" key="1">
    <citation type="submission" date="2014-04" db="EMBL/GenBank/DDBJ databases">
        <title>Whole-Genome optical mapping and complete genome sequence of Sphingobacterium deserti sp. nov., a new spaces isolated from desert in the west of China.</title>
        <authorList>
            <person name="Teng C."/>
            <person name="Zhou Z."/>
            <person name="Li X."/>
            <person name="Chen M."/>
            <person name="Lin M."/>
            <person name="Wang L."/>
            <person name="Su S."/>
            <person name="Zhang C."/>
            <person name="Zhang W."/>
        </authorList>
    </citation>
    <scope>NUCLEOTIDE SEQUENCE [LARGE SCALE GENOMIC DNA]</scope>
    <source>
        <strain evidence="3">ACCC05744</strain>
    </source>
</reference>
<accession>A0A0B8T8J7</accession>
<dbReference type="AlphaFoldDB" id="A0A0B8T8J7"/>
<reference evidence="2 3" key="2">
    <citation type="journal article" date="2015" name="PLoS ONE">
        <title>Whole-Genome Optical Mapping and Finished Genome Sequence of Sphingobacterium deserti sp. nov., a New Species Isolated from the Western Desert of China.</title>
        <authorList>
            <person name="Teng C."/>
            <person name="Zhou Z."/>
            <person name="Molnar I."/>
            <person name="Li X."/>
            <person name="Tang R."/>
            <person name="Chen M."/>
            <person name="Wang L."/>
            <person name="Su S."/>
            <person name="Zhang W."/>
            <person name="Lin M."/>
        </authorList>
    </citation>
    <scope>NUCLEOTIDE SEQUENCE [LARGE SCALE GENOMIC DNA]</scope>
    <source>
        <strain evidence="3">ACCC05744</strain>
    </source>
</reference>
<sequence length="243" mass="28195">MTPRLTTLLIFLIGLVLFSYSLTLPYYKDQRSADDLISKSYDIEKSDYYKKEAELRTSKVTFMDLGSGLAIASMTILLFLIFTKVKTFNDFKNNRTPTKTAVFIYANIVWLLLLPGTCWYYIFRGERGYYPPFADSIGIPLMTQISFYLLLLIPLNIFILLTTLKTKLPTKLFIKPVQYSRTTILWEIFFAFWLLINLLCLIGFVIDGDHFSIPVNLFFTFILLTLRAGQMSRNEQAEKNDNI</sequence>
<name>A0A0B8T8J7_9SPHI</name>
<keyword evidence="1" id="KW-0472">Membrane</keyword>
<dbReference type="Proteomes" id="UP000031802">
    <property type="component" value="Unassembled WGS sequence"/>
</dbReference>
<organism evidence="2 3">
    <name type="scientific">Sphingobacterium deserti</name>
    <dbReference type="NCBI Taxonomy" id="1229276"/>
    <lineage>
        <taxon>Bacteria</taxon>
        <taxon>Pseudomonadati</taxon>
        <taxon>Bacteroidota</taxon>
        <taxon>Sphingobacteriia</taxon>
        <taxon>Sphingobacteriales</taxon>
        <taxon>Sphingobacteriaceae</taxon>
        <taxon>Sphingobacterium</taxon>
    </lineage>
</organism>
<dbReference type="EMBL" id="JJMU01000029">
    <property type="protein sequence ID" value="KGE14250.1"/>
    <property type="molecule type" value="Genomic_DNA"/>
</dbReference>